<evidence type="ECO:0000256" key="4">
    <source>
        <dbReference type="ARBA" id="ARBA00022960"/>
    </source>
</evidence>
<dbReference type="NCBIfam" id="NF010539">
    <property type="entry name" value="PRK13927.1"/>
    <property type="match status" value="1"/>
</dbReference>
<keyword evidence="1 6" id="KW-0963">Cytoplasm</keyword>
<dbReference type="NCBIfam" id="TIGR00904">
    <property type="entry name" value="mreB"/>
    <property type="match status" value="1"/>
</dbReference>
<evidence type="ECO:0000313" key="8">
    <source>
        <dbReference type="Proteomes" id="UP000433652"/>
    </source>
</evidence>
<dbReference type="GO" id="GO:0005737">
    <property type="term" value="C:cytoplasm"/>
    <property type="evidence" value="ECO:0007669"/>
    <property type="project" value="UniProtKB-SubCell"/>
</dbReference>
<dbReference type="SUPFAM" id="SSF53067">
    <property type="entry name" value="Actin-like ATPase domain"/>
    <property type="match status" value="2"/>
</dbReference>
<organism evidence="7 8">
    <name type="scientific">Croceibacterium salegens</name>
    <dbReference type="NCBI Taxonomy" id="1737568"/>
    <lineage>
        <taxon>Bacteria</taxon>
        <taxon>Pseudomonadati</taxon>
        <taxon>Pseudomonadota</taxon>
        <taxon>Alphaproteobacteria</taxon>
        <taxon>Sphingomonadales</taxon>
        <taxon>Erythrobacteraceae</taxon>
        <taxon>Croceibacterium</taxon>
    </lineage>
</organism>
<comment type="similarity">
    <text evidence="5 6">Belongs to the FtsA/MreB family.</text>
</comment>
<keyword evidence="2 6" id="KW-0547">Nucleotide-binding</keyword>
<dbReference type="CDD" id="cd10225">
    <property type="entry name" value="ASKHA_NBD_MreB-like"/>
    <property type="match status" value="1"/>
</dbReference>
<feature type="binding site" evidence="6">
    <location>
        <begin position="214"/>
        <end position="217"/>
    </location>
    <ligand>
        <name>ATP</name>
        <dbReference type="ChEBI" id="CHEBI:30616"/>
    </ligand>
</feature>
<gene>
    <name evidence="6" type="primary">mreB</name>
    <name evidence="7" type="ORF">GRI89_14825</name>
</gene>
<dbReference type="PANTHER" id="PTHR42749">
    <property type="entry name" value="CELL SHAPE-DETERMINING PROTEIN MREB"/>
    <property type="match status" value="1"/>
</dbReference>
<evidence type="ECO:0000256" key="3">
    <source>
        <dbReference type="ARBA" id="ARBA00022840"/>
    </source>
</evidence>
<sequence length="343" mass="35978">MGFFPFRAADLAIDLGTANTVVYLKEHGIVLAEPSVVTLETINGIRRVRAVGDDAKLMMGKTPDNVETIRPLRHGVIADLEVAEEMIRHFVAKAKANAGVRLRGSPEIVLCVPANSTSVERRAIRDAASNAGARQVSLIDEAMAAAIGADLPVTEPYGSMVVDIGGGSTEVGVLSVGGLAVTLSTRIGGDQMDEAISGWVRRNHNLIIGEATSERIKMEIGAATIAGALREMAIRGRDVVRGVPTETTISQEEVVEALRETVGQVVETVRQALEITPPEIAADIIEGGIVMTGGGALLEGIDTVISEATGLPVTIAEDPLMCVARGAGRALEDVPYRGVLHAV</sequence>
<dbReference type="GO" id="GO:0000902">
    <property type="term" value="P:cell morphogenesis"/>
    <property type="evidence" value="ECO:0007669"/>
    <property type="project" value="InterPro"/>
</dbReference>
<dbReference type="PANTHER" id="PTHR42749:SF1">
    <property type="entry name" value="CELL SHAPE-DETERMINING PROTEIN MREB"/>
    <property type="match status" value="1"/>
</dbReference>
<feature type="binding site" evidence="6">
    <location>
        <begin position="294"/>
        <end position="297"/>
    </location>
    <ligand>
        <name>ATP</name>
        <dbReference type="ChEBI" id="CHEBI:30616"/>
    </ligand>
</feature>
<keyword evidence="4 6" id="KW-0133">Cell shape</keyword>
<dbReference type="InterPro" id="IPR004753">
    <property type="entry name" value="MreB"/>
</dbReference>
<comment type="subcellular location">
    <subcellularLocation>
        <location evidence="6">Cytoplasm</location>
    </subcellularLocation>
    <text evidence="6">Membrane-associated.</text>
</comment>
<evidence type="ECO:0000313" key="7">
    <source>
        <dbReference type="EMBL" id="MXO60813.1"/>
    </source>
</evidence>
<feature type="binding site" evidence="6">
    <location>
        <begin position="166"/>
        <end position="168"/>
    </location>
    <ligand>
        <name>ATP</name>
        <dbReference type="ChEBI" id="CHEBI:30616"/>
    </ligand>
</feature>
<protein>
    <recommendedName>
        <fullName evidence="6">Cell shape-determining protein MreB</fullName>
    </recommendedName>
</protein>
<evidence type="ECO:0000256" key="5">
    <source>
        <dbReference type="ARBA" id="ARBA00023458"/>
    </source>
</evidence>
<reference evidence="7 8" key="1">
    <citation type="submission" date="2019-12" db="EMBL/GenBank/DDBJ databases">
        <title>Genomic-based taxomic classification of the family Erythrobacteraceae.</title>
        <authorList>
            <person name="Xu L."/>
        </authorList>
    </citation>
    <scope>NUCLEOTIDE SEQUENCE [LARGE SCALE GENOMIC DNA]</scope>
    <source>
        <strain evidence="7 8">MCCC 1K01500</strain>
    </source>
</reference>
<feature type="binding site" evidence="6">
    <location>
        <begin position="17"/>
        <end position="19"/>
    </location>
    <ligand>
        <name>ATP</name>
        <dbReference type="ChEBI" id="CHEBI:30616"/>
    </ligand>
</feature>
<dbReference type="OrthoDB" id="9768127at2"/>
<dbReference type="HAMAP" id="MF_02207">
    <property type="entry name" value="MreB"/>
    <property type="match status" value="1"/>
</dbReference>
<evidence type="ECO:0000256" key="1">
    <source>
        <dbReference type="ARBA" id="ARBA00022490"/>
    </source>
</evidence>
<dbReference type="InterPro" id="IPR056546">
    <property type="entry name" value="MreB_MamK-like"/>
</dbReference>
<dbReference type="GO" id="GO:0008360">
    <property type="term" value="P:regulation of cell shape"/>
    <property type="evidence" value="ECO:0007669"/>
    <property type="project" value="UniProtKB-UniRule"/>
</dbReference>
<evidence type="ECO:0000256" key="6">
    <source>
        <dbReference type="HAMAP-Rule" id="MF_02207"/>
    </source>
</evidence>
<keyword evidence="3 6" id="KW-0067">ATP-binding</keyword>
<dbReference type="Gene3D" id="3.30.420.40">
    <property type="match status" value="3"/>
</dbReference>
<proteinExistence type="inferred from homology"/>
<dbReference type="GO" id="GO:0005524">
    <property type="term" value="F:ATP binding"/>
    <property type="evidence" value="ECO:0007669"/>
    <property type="project" value="UniProtKB-KW"/>
</dbReference>
<comment type="function">
    <text evidence="6">Forms membrane-associated dynamic filaments that are essential for cell shape determination. Acts by regulating cell wall synthesis and cell elongation, and thus cell shape. A feedback loop between cell geometry and MreB localization may maintain elongated cell shape by targeting cell wall growth to regions of negative cell wall curvature.</text>
</comment>
<dbReference type="PRINTS" id="PR01652">
    <property type="entry name" value="SHAPEPROTEIN"/>
</dbReference>
<dbReference type="Proteomes" id="UP000433652">
    <property type="component" value="Unassembled WGS sequence"/>
</dbReference>
<name>A0A6I4SY96_9SPHN</name>
<accession>A0A6I4SY96</accession>
<dbReference type="InterPro" id="IPR043129">
    <property type="entry name" value="ATPase_NBD"/>
</dbReference>
<dbReference type="EMBL" id="WTYM01000057">
    <property type="protein sequence ID" value="MXO60813.1"/>
    <property type="molecule type" value="Genomic_DNA"/>
</dbReference>
<keyword evidence="8" id="KW-1185">Reference proteome</keyword>
<evidence type="ECO:0000256" key="2">
    <source>
        <dbReference type="ARBA" id="ARBA00022741"/>
    </source>
</evidence>
<dbReference type="AlphaFoldDB" id="A0A6I4SY96"/>
<dbReference type="Pfam" id="PF06723">
    <property type="entry name" value="MreB_Mbl"/>
    <property type="match status" value="1"/>
</dbReference>
<comment type="caution">
    <text evidence="7">The sequence shown here is derived from an EMBL/GenBank/DDBJ whole genome shotgun (WGS) entry which is preliminary data.</text>
</comment>
<comment type="subunit">
    <text evidence="6">Forms polymers.</text>
</comment>